<evidence type="ECO:0000256" key="1">
    <source>
        <dbReference type="SAM" id="SignalP"/>
    </source>
</evidence>
<proteinExistence type="predicted"/>
<dbReference type="Gene3D" id="3.30.457.10">
    <property type="entry name" value="Copper amine oxidase-like, N-terminal domain"/>
    <property type="match status" value="1"/>
</dbReference>
<dbReference type="eggNOG" id="COG0607">
    <property type="taxonomic scope" value="Bacteria"/>
</dbReference>
<feature type="chain" id="PRO_5003168812" evidence="1">
    <location>
        <begin position="25"/>
        <end position="328"/>
    </location>
</feature>
<evidence type="ECO:0000313" key="3">
    <source>
        <dbReference type="EMBL" id="ADO54207.1"/>
    </source>
</evidence>
<name>E3EC64_PAEPS</name>
<dbReference type="InterPro" id="IPR036582">
    <property type="entry name" value="Mao_N_sf"/>
</dbReference>
<dbReference type="KEGG" id="ppm:PPSC2_01115"/>
<dbReference type="Pfam" id="PF07833">
    <property type="entry name" value="Cu_amine_oxidN1"/>
    <property type="match status" value="1"/>
</dbReference>
<sequence length="328" mass="37212">MKRLLITALLVVGLMNWNTDSIFAEEEIDAIGTQIILQVANPNILVNGEEKLLDSATGAAPISYKGTTFLPVKNLVELLGGSLEYSKLAQRYQIQLDGKTVQLRADSKQATVDGQVRMLSIAPVNIRGTLLVPLRVLSEHLDVKMKWDKVQQRAVLYHGGMGERWYEDNYTSKVSNKYGRYSDQSIGYKVNYPLSWGDPLVIQKNNATIETIFYESPFVKISSYSDHMLSSYSENEGLKLEETYEQYLDRHGFLDGEIKEKRTFVDKAYDIFIDDGENSYIYLVIFKEDEVGVFCIKLNQNMTSEDYKATKEWGNLLNNTFEADSAVG</sequence>
<accession>E3EC64</accession>
<feature type="signal peptide" evidence="1">
    <location>
        <begin position="1"/>
        <end position="24"/>
    </location>
</feature>
<evidence type="ECO:0000313" key="4">
    <source>
        <dbReference type="Proteomes" id="UP000006868"/>
    </source>
</evidence>
<dbReference type="InterPro" id="IPR012854">
    <property type="entry name" value="Cu_amine_oxidase-like_N"/>
</dbReference>
<dbReference type="PATRIC" id="fig|886882.15.peg.211"/>
<feature type="domain" description="Copper amine oxidase-like N-terminal" evidence="2">
    <location>
        <begin position="59"/>
        <end position="152"/>
    </location>
</feature>
<protein>
    <submittedName>
        <fullName evidence="3">Copper amine oxidase</fullName>
    </submittedName>
</protein>
<dbReference type="HOGENOM" id="CLU_846891_0_0_9"/>
<dbReference type="OrthoDB" id="337615at2"/>
<dbReference type="SUPFAM" id="SSF55383">
    <property type="entry name" value="Copper amine oxidase, domain N"/>
    <property type="match status" value="1"/>
</dbReference>
<keyword evidence="1" id="KW-0732">Signal</keyword>
<dbReference type="EMBL" id="CP002213">
    <property type="protein sequence ID" value="ADO54207.1"/>
    <property type="molecule type" value="Genomic_DNA"/>
</dbReference>
<organism evidence="3 4">
    <name type="scientific">Paenibacillus polymyxa (strain SC2)</name>
    <name type="common">Bacillus polymyxa</name>
    <dbReference type="NCBI Taxonomy" id="886882"/>
    <lineage>
        <taxon>Bacteria</taxon>
        <taxon>Bacillati</taxon>
        <taxon>Bacillota</taxon>
        <taxon>Bacilli</taxon>
        <taxon>Bacillales</taxon>
        <taxon>Paenibacillaceae</taxon>
        <taxon>Paenibacillus</taxon>
    </lineage>
</organism>
<evidence type="ECO:0000259" key="2">
    <source>
        <dbReference type="Pfam" id="PF07833"/>
    </source>
</evidence>
<dbReference type="RefSeq" id="WP_013368850.1">
    <property type="nucleotide sequence ID" value="NC_014622.2"/>
</dbReference>
<dbReference type="AlphaFoldDB" id="E3EC64"/>
<reference evidence="3 4" key="1">
    <citation type="journal article" date="2011" name="J. Bacteriol.">
        <title>Complete genome sequence of Paenibacillus polymyxa SC2, a strain of plant growth-promoting Rhizobacterium with broad-spectrum antimicrobial activity.</title>
        <authorList>
            <person name="Ma M."/>
            <person name="Wang C."/>
            <person name="Ding Y."/>
            <person name="Li L."/>
            <person name="Shen D."/>
            <person name="Jiang X."/>
            <person name="Guan D."/>
            <person name="Cao F."/>
            <person name="Chen H."/>
            <person name="Feng R."/>
            <person name="Wang X."/>
            <person name="Ge Y."/>
            <person name="Yao L."/>
            <person name="Bing X."/>
            <person name="Yang X."/>
            <person name="Li J."/>
            <person name="Du B."/>
        </authorList>
    </citation>
    <scope>NUCLEOTIDE SEQUENCE [LARGE SCALE GENOMIC DNA]</scope>
    <source>
        <strain evidence="3 4">SC2</strain>
    </source>
</reference>
<gene>
    <name evidence="3" type="primary">M1-359</name>
    <name evidence="3" type="ORF">PPSC2_01115</name>
</gene>
<dbReference type="Proteomes" id="UP000006868">
    <property type="component" value="Chromosome"/>
</dbReference>